<dbReference type="PROSITE" id="PS51918">
    <property type="entry name" value="RADICAL_SAM"/>
    <property type="match status" value="1"/>
</dbReference>
<dbReference type="PANTHER" id="PTHR43306">
    <property type="entry name" value="7,8-DIHYDRO-6-HYDROXYMETHYLPTERIN DIMETHYLTRANSFERASE"/>
    <property type="match status" value="1"/>
</dbReference>
<dbReference type="SFLD" id="SFLDS00029">
    <property type="entry name" value="Radical_SAM"/>
    <property type="match status" value="1"/>
</dbReference>
<name>A0A1H4A3C1_9BACT</name>
<dbReference type="PANTHER" id="PTHR43306:SF1">
    <property type="entry name" value="7,8-DIHYDRO-6-HYDROXYMETHYLPTERIN DIMETHYLTRANSFERASE"/>
    <property type="match status" value="1"/>
</dbReference>
<keyword evidence="4" id="KW-0408">Iron</keyword>
<dbReference type="InterPro" id="IPR013785">
    <property type="entry name" value="Aldolase_TIM"/>
</dbReference>
<dbReference type="InterPro" id="IPR034474">
    <property type="entry name" value="Methyltransferase_Class_D"/>
</dbReference>
<dbReference type="SFLD" id="SFLDG01067">
    <property type="entry name" value="SPASM/twitch_domain_containing"/>
    <property type="match status" value="1"/>
</dbReference>
<dbReference type="Pfam" id="PF23545">
    <property type="entry name" value="Zn_ribbon_HMPTM"/>
    <property type="match status" value="1"/>
</dbReference>
<dbReference type="AlphaFoldDB" id="A0A1H4A3C1"/>
<dbReference type="InterPro" id="IPR056488">
    <property type="entry name" value="Zn_ribbon_HMPTM"/>
</dbReference>
<dbReference type="SUPFAM" id="SSF102114">
    <property type="entry name" value="Radical SAM enzymes"/>
    <property type="match status" value="1"/>
</dbReference>
<dbReference type="GO" id="GO:0003824">
    <property type="term" value="F:catalytic activity"/>
    <property type="evidence" value="ECO:0007669"/>
    <property type="project" value="InterPro"/>
</dbReference>
<gene>
    <name evidence="7" type="ORF">SAMN05660420_01772</name>
</gene>
<dbReference type="InterPro" id="IPR007197">
    <property type="entry name" value="rSAM"/>
</dbReference>
<protein>
    <recommendedName>
        <fullName evidence="6">Radical SAM core domain-containing protein</fullName>
    </recommendedName>
</protein>
<organism evidence="7 8">
    <name type="scientific">Desulfuromusa kysingii</name>
    <dbReference type="NCBI Taxonomy" id="37625"/>
    <lineage>
        <taxon>Bacteria</taxon>
        <taxon>Pseudomonadati</taxon>
        <taxon>Thermodesulfobacteriota</taxon>
        <taxon>Desulfuromonadia</taxon>
        <taxon>Desulfuromonadales</taxon>
        <taxon>Geopsychrobacteraceae</taxon>
        <taxon>Desulfuromusa</taxon>
    </lineage>
</organism>
<dbReference type="CDD" id="cd01335">
    <property type="entry name" value="Radical_SAM"/>
    <property type="match status" value="1"/>
</dbReference>
<dbReference type="InterPro" id="IPR058240">
    <property type="entry name" value="rSAM_sf"/>
</dbReference>
<keyword evidence="2" id="KW-0949">S-adenosyl-L-methionine</keyword>
<dbReference type="Gene3D" id="3.20.20.70">
    <property type="entry name" value="Aldolase class I"/>
    <property type="match status" value="1"/>
</dbReference>
<keyword evidence="8" id="KW-1185">Reference proteome</keyword>
<evidence type="ECO:0000313" key="8">
    <source>
        <dbReference type="Proteomes" id="UP000199409"/>
    </source>
</evidence>
<dbReference type="STRING" id="37625.SAMN05660420_01772"/>
<comment type="cofactor">
    <cofactor evidence="1">
        <name>[4Fe-4S] cluster</name>
        <dbReference type="ChEBI" id="CHEBI:49883"/>
    </cofactor>
</comment>
<evidence type="ECO:0000256" key="1">
    <source>
        <dbReference type="ARBA" id="ARBA00001966"/>
    </source>
</evidence>
<evidence type="ECO:0000256" key="2">
    <source>
        <dbReference type="ARBA" id="ARBA00022691"/>
    </source>
</evidence>
<evidence type="ECO:0000256" key="3">
    <source>
        <dbReference type="ARBA" id="ARBA00022723"/>
    </source>
</evidence>
<feature type="domain" description="Radical SAM core" evidence="6">
    <location>
        <begin position="91"/>
        <end position="311"/>
    </location>
</feature>
<keyword evidence="5" id="KW-0411">Iron-sulfur</keyword>
<keyword evidence="3" id="KW-0479">Metal-binding</keyword>
<dbReference type="EMBL" id="FNQN01000004">
    <property type="protein sequence ID" value="SEA30131.1"/>
    <property type="molecule type" value="Genomic_DNA"/>
</dbReference>
<evidence type="ECO:0000256" key="5">
    <source>
        <dbReference type="ARBA" id="ARBA00023014"/>
    </source>
</evidence>
<evidence type="ECO:0000259" key="6">
    <source>
        <dbReference type="PROSITE" id="PS51918"/>
    </source>
</evidence>
<evidence type="ECO:0000256" key="4">
    <source>
        <dbReference type="ARBA" id="ARBA00023004"/>
    </source>
</evidence>
<sequence>MMTHPEHTSIIGRTLSLCSFCMKQIEAQIIVNDNAVYMRKNCAEHGSQMIYLWPDADHYRWMRDFRLNHKEMAVHTLADSACPHNCGPCDRHMGSATLIELEVTQRCNMRCPVCFMSAENIGEDPTLDELSAIFHKIFARSGGSTSIQITGGEPTVRHDLAEIVRLGRRIGFKSIEVNTNGLVISRNPELLKDLKDAGVSGIYMQFDGLDDRIYQATRGQNIHADKLQAIANCRAVGLPVVLAMTIIEGVNDDQIGKVVDFALNNIDVVTGVALQPAFSSGRFDVETPRGLTMGDVIFKLNDQTDGLIGIHDMWPLGCSHPLCSCGTQLIWDRNHFVPATKLISRDEYEQSFDPSSPQGSIFADILAKRNETYAAGLSLIIMSYMDANTIDLGRLKECSMVVATDEGRLIPFCAYQLSNRAGERLYQPWIFKEKQFAAKC</sequence>
<reference evidence="7 8" key="1">
    <citation type="submission" date="2016-10" db="EMBL/GenBank/DDBJ databases">
        <authorList>
            <person name="de Groot N.N."/>
        </authorList>
    </citation>
    <scope>NUCLEOTIDE SEQUENCE [LARGE SCALE GENOMIC DNA]</scope>
    <source>
        <strain evidence="7 8">DSM 7343</strain>
    </source>
</reference>
<proteinExistence type="predicted"/>
<accession>A0A1H4A3C1</accession>
<dbReference type="Pfam" id="PF04055">
    <property type="entry name" value="Radical_SAM"/>
    <property type="match status" value="1"/>
</dbReference>
<dbReference type="GO" id="GO:0046872">
    <property type="term" value="F:metal ion binding"/>
    <property type="evidence" value="ECO:0007669"/>
    <property type="project" value="UniProtKB-KW"/>
</dbReference>
<dbReference type="Proteomes" id="UP000199409">
    <property type="component" value="Unassembled WGS sequence"/>
</dbReference>
<dbReference type="GO" id="GO:0051536">
    <property type="term" value="F:iron-sulfur cluster binding"/>
    <property type="evidence" value="ECO:0007669"/>
    <property type="project" value="UniProtKB-KW"/>
</dbReference>
<evidence type="ECO:0000313" key="7">
    <source>
        <dbReference type="EMBL" id="SEA30131.1"/>
    </source>
</evidence>
<dbReference type="RefSeq" id="WP_217637466.1">
    <property type="nucleotide sequence ID" value="NZ_FNQN01000004.1"/>
</dbReference>